<evidence type="ECO:0000313" key="7">
    <source>
        <dbReference type="Proteomes" id="UP000308181"/>
    </source>
</evidence>
<evidence type="ECO:0000256" key="4">
    <source>
        <dbReference type="SAM" id="Phobius"/>
    </source>
</evidence>
<evidence type="ECO:0000256" key="3">
    <source>
        <dbReference type="ARBA" id="ARBA00022839"/>
    </source>
</evidence>
<evidence type="ECO:0000256" key="2">
    <source>
        <dbReference type="ARBA" id="ARBA00022801"/>
    </source>
</evidence>
<evidence type="ECO:0000313" key="6">
    <source>
        <dbReference type="EMBL" id="TKB97761.1"/>
    </source>
</evidence>
<sequence>MKNYFLVLDTETSGLPKKWDVPYDVKNNWPHVLQIAWIIYSQEGKELKRENHYLKNTGFKISKASAKIHKITPEYLLQRGKDPKKVFIKLLADLKRYDPLVIGHFVELDFHMVKAEFFRAGIENSFEDYPLFCTMKASVPYIKNPSFKYLKLNRFYKTLFYKSASGNLHNALSDAELTSEIFFHLLNNGQINDEVIIKQQEISNTNNLKGKLIYRWLFPLLFSILIALVIWLCYE</sequence>
<organism evidence="6 7">
    <name type="scientific">Pedobacter cryophilus</name>
    <dbReference type="NCBI Taxonomy" id="2571271"/>
    <lineage>
        <taxon>Bacteria</taxon>
        <taxon>Pseudomonadati</taxon>
        <taxon>Bacteroidota</taxon>
        <taxon>Sphingobacteriia</taxon>
        <taxon>Sphingobacteriales</taxon>
        <taxon>Sphingobacteriaceae</taxon>
        <taxon>Pedobacter</taxon>
    </lineage>
</organism>
<keyword evidence="3 6" id="KW-0269">Exonuclease</keyword>
<evidence type="ECO:0000256" key="1">
    <source>
        <dbReference type="ARBA" id="ARBA00022722"/>
    </source>
</evidence>
<dbReference type="Pfam" id="PF00929">
    <property type="entry name" value="RNase_T"/>
    <property type="match status" value="1"/>
</dbReference>
<dbReference type="Proteomes" id="UP000308181">
    <property type="component" value="Unassembled WGS sequence"/>
</dbReference>
<proteinExistence type="predicted"/>
<keyword evidence="7" id="KW-1185">Reference proteome</keyword>
<dbReference type="InterPro" id="IPR013520">
    <property type="entry name" value="Ribonucl_H"/>
</dbReference>
<dbReference type="SUPFAM" id="SSF53098">
    <property type="entry name" value="Ribonuclease H-like"/>
    <property type="match status" value="1"/>
</dbReference>
<feature type="transmembrane region" description="Helical" evidence="4">
    <location>
        <begin position="213"/>
        <end position="234"/>
    </location>
</feature>
<protein>
    <submittedName>
        <fullName evidence="6">3'-5' exonuclease</fullName>
    </submittedName>
</protein>
<dbReference type="RefSeq" id="WP_136826336.1">
    <property type="nucleotide sequence ID" value="NZ_SWBP01000003.1"/>
</dbReference>
<accession>A0A4U1BZ21</accession>
<dbReference type="GO" id="GO:0006259">
    <property type="term" value="P:DNA metabolic process"/>
    <property type="evidence" value="ECO:0007669"/>
    <property type="project" value="UniProtKB-ARBA"/>
</dbReference>
<dbReference type="OrthoDB" id="9804290at2"/>
<name>A0A4U1BZ21_9SPHI</name>
<gene>
    <name evidence="6" type="ORF">FA046_10385</name>
</gene>
<dbReference type="Gene3D" id="3.30.420.10">
    <property type="entry name" value="Ribonuclease H-like superfamily/Ribonuclease H"/>
    <property type="match status" value="1"/>
</dbReference>
<dbReference type="PANTHER" id="PTHR30231:SF4">
    <property type="entry name" value="PROTEIN NEN2"/>
    <property type="match status" value="1"/>
</dbReference>
<dbReference type="InterPro" id="IPR036397">
    <property type="entry name" value="RNaseH_sf"/>
</dbReference>
<keyword evidence="2" id="KW-0378">Hydrolase</keyword>
<dbReference type="CDD" id="cd06127">
    <property type="entry name" value="DEDDh"/>
    <property type="match status" value="1"/>
</dbReference>
<keyword evidence="4" id="KW-0472">Membrane</keyword>
<dbReference type="GO" id="GO:0008408">
    <property type="term" value="F:3'-5' exonuclease activity"/>
    <property type="evidence" value="ECO:0007669"/>
    <property type="project" value="TreeGrafter"/>
</dbReference>
<dbReference type="PANTHER" id="PTHR30231">
    <property type="entry name" value="DNA POLYMERASE III SUBUNIT EPSILON"/>
    <property type="match status" value="1"/>
</dbReference>
<dbReference type="EMBL" id="SWBP01000003">
    <property type="protein sequence ID" value="TKB97761.1"/>
    <property type="molecule type" value="Genomic_DNA"/>
</dbReference>
<dbReference type="InterPro" id="IPR012337">
    <property type="entry name" value="RNaseH-like_sf"/>
</dbReference>
<feature type="domain" description="Exonuclease" evidence="5">
    <location>
        <begin position="4"/>
        <end position="191"/>
    </location>
</feature>
<evidence type="ECO:0000259" key="5">
    <source>
        <dbReference type="SMART" id="SM00479"/>
    </source>
</evidence>
<keyword evidence="4" id="KW-0812">Transmembrane</keyword>
<dbReference type="SMART" id="SM00479">
    <property type="entry name" value="EXOIII"/>
    <property type="match status" value="1"/>
</dbReference>
<keyword evidence="1" id="KW-0540">Nuclease</keyword>
<comment type="caution">
    <text evidence="6">The sequence shown here is derived from an EMBL/GenBank/DDBJ whole genome shotgun (WGS) entry which is preliminary data.</text>
</comment>
<reference evidence="6 7" key="1">
    <citation type="submission" date="2019-04" db="EMBL/GenBank/DDBJ databases">
        <title>Pedobacter sp. AR-3-17 sp. nov., isolated from Arctic soil.</title>
        <authorList>
            <person name="Dahal R.H."/>
            <person name="Kim D.-U."/>
        </authorList>
    </citation>
    <scope>NUCLEOTIDE SEQUENCE [LARGE SCALE GENOMIC DNA]</scope>
    <source>
        <strain evidence="6 7">AR-3-17</strain>
    </source>
</reference>
<dbReference type="AlphaFoldDB" id="A0A4U1BZ21"/>
<dbReference type="GO" id="GO:0003676">
    <property type="term" value="F:nucleic acid binding"/>
    <property type="evidence" value="ECO:0007669"/>
    <property type="project" value="InterPro"/>
</dbReference>
<keyword evidence="4" id="KW-1133">Transmembrane helix</keyword>